<dbReference type="InterPro" id="IPR000644">
    <property type="entry name" value="CBS_dom"/>
</dbReference>
<dbReference type="CDD" id="cd02205">
    <property type="entry name" value="CBS_pair_SF"/>
    <property type="match status" value="1"/>
</dbReference>
<evidence type="ECO:0000313" key="3">
    <source>
        <dbReference type="EMBL" id="VAX39709.1"/>
    </source>
</evidence>
<dbReference type="SMART" id="SM00116">
    <property type="entry name" value="CBS"/>
    <property type="match status" value="2"/>
</dbReference>
<accession>A0A3B1DBQ5</accession>
<name>A0A3B1DBQ5_9ZZZZ</name>
<dbReference type="SUPFAM" id="SSF54631">
    <property type="entry name" value="CBS-domain pair"/>
    <property type="match status" value="1"/>
</dbReference>
<dbReference type="PANTHER" id="PTHR43080:SF2">
    <property type="entry name" value="CBS DOMAIN-CONTAINING PROTEIN"/>
    <property type="match status" value="1"/>
</dbReference>
<gene>
    <name evidence="3" type="ORF">MNBD_PLANCTO02-659</name>
</gene>
<dbReference type="EMBL" id="UOGL01000359">
    <property type="protein sequence ID" value="VAX39709.1"/>
    <property type="molecule type" value="Genomic_DNA"/>
</dbReference>
<dbReference type="Gene3D" id="3.10.580.10">
    <property type="entry name" value="CBS-domain"/>
    <property type="match status" value="1"/>
</dbReference>
<sequence length="162" mass="17752">MTDQSDPLELRSILTSTKVGELTLAMRPTLSPSDEVSKAAQEMRKVVHGCVVIVDDDNKLVGIFTERDLLKVIASKGSLDVPLAETMTLHPQTISIDETLFDATRLMDEGGYRRLPVIDSAGIPVGIVDVKTVSHFLVEHFPNTIYSQASQSEMTLKNREGA</sequence>
<feature type="domain" description="CBS" evidence="2">
    <location>
        <begin position="87"/>
        <end position="145"/>
    </location>
</feature>
<keyword evidence="1" id="KW-0129">CBS domain</keyword>
<organism evidence="3">
    <name type="scientific">hydrothermal vent metagenome</name>
    <dbReference type="NCBI Taxonomy" id="652676"/>
    <lineage>
        <taxon>unclassified sequences</taxon>
        <taxon>metagenomes</taxon>
        <taxon>ecological metagenomes</taxon>
    </lineage>
</organism>
<dbReference type="InterPro" id="IPR051257">
    <property type="entry name" value="Diverse_CBS-Domain"/>
</dbReference>
<proteinExistence type="predicted"/>
<dbReference type="InterPro" id="IPR046342">
    <property type="entry name" value="CBS_dom_sf"/>
</dbReference>
<protein>
    <recommendedName>
        <fullName evidence="2">CBS domain-containing protein</fullName>
    </recommendedName>
</protein>
<reference evidence="3" key="1">
    <citation type="submission" date="2018-06" db="EMBL/GenBank/DDBJ databases">
        <authorList>
            <person name="Zhirakovskaya E."/>
        </authorList>
    </citation>
    <scope>NUCLEOTIDE SEQUENCE</scope>
</reference>
<dbReference type="Pfam" id="PF00571">
    <property type="entry name" value="CBS"/>
    <property type="match status" value="2"/>
</dbReference>
<dbReference type="PANTHER" id="PTHR43080">
    <property type="entry name" value="CBS DOMAIN-CONTAINING PROTEIN CBSX3, MITOCHONDRIAL"/>
    <property type="match status" value="1"/>
</dbReference>
<dbReference type="AlphaFoldDB" id="A0A3B1DBQ5"/>
<evidence type="ECO:0000256" key="1">
    <source>
        <dbReference type="ARBA" id="ARBA00023122"/>
    </source>
</evidence>
<dbReference type="PROSITE" id="PS51371">
    <property type="entry name" value="CBS"/>
    <property type="match status" value="2"/>
</dbReference>
<feature type="domain" description="CBS" evidence="2">
    <location>
        <begin position="22"/>
        <end position="81"/>
    </location>
</feature>
<evidence type="ECO:0000259" key="2">
    <source>
        <dbReference type="PROSITE" id="PS51371"/>
    </source>
</evidence>